<dbReference type="InterPro" id="IPR000620">
    <property type="entry name" value="EamA_dom"/>
</dbReference>
<name>A0A4U5JAA2_9EURY</name>
<evidence type="ECO:0000313" key="4">
    <source>
        <dbReference type="Proteomes" id="UP000308037"/>
    </source>
</evidence>
<feature type="transmembrane region" description="Helical" evidence="1">
    <location>
        <begin position="124"/>
        <end position="142"/>
    </location>
</feature>
<dbReference type="PANTHER" id="PTHR22911:SF137">
    <property type="entry name" value="SOLUTE CARRIER FAMILY 35 MEMBER G2-RELATED"/>
    <property type="match status" value="1"/>
</dbReference>
<feature type="transmembrane region" description="Helical" evidence="1">
    <location>
        <begin position="162"/>
        <end position="184"/>
    </location>
</feature>
<dbReference type="AlphaFoldDB" id="A0A4U5JAA2"/>
<dbReference type="OrthoDB" id="275621at2157"/>
<feature type="transmembrane region" description="Helical" evidence="1">
    <location>
        <begin position="225"/>
        <end position="243"/>
    </location>
</feature>
<keyword evidence="1" id="KW-1133">Transmembrane helix</keyword>
<sequence length="300" mass="31689">MSMLSIPILGLVLAVVASVGFALQYIFVRIGTRSGRVEDVVWISLLCNTAIIVPLAVVFSNGVVSPRSIMAFVAAGVAGALLSRILMFQSIQRIGASRTSPIVASNVIFATVFAMFTFGDTVTLIHFLGIVLIVVSIAYISYETSNDPESVNQNPTAKIIALPILAALFIGVEPIFISIGLSFGTSTLTGLAVTVSTAFVGFSTYLAVSSGIPRPDVISDPEFKWHLGAGLIITISMLSYFAALESAPVVLVVPVIQTSPLFIILISMFALPDQVEKITWRLTVAAVGVVIGATFVSLYG</sequence>
<dbReference type="Pfam" id="PF00892">
    <property type="entry name" value="EamA"/>
    <property type="match status" value="2"/>
</dbReference>
<feature type="transmembrane region" description="Helical" evidence="1">
    <location>
        <begin position="6"/>
        <end position="28"/>
    </location>
</feature>
<feature type="transmembrane region" description="Helical" evidence="1">
    <location>
        <begin position="278"/>
        <end position="299"/>
    </location>
</feature>
<keyword evidence="1" id="KW-0472">Membrane</keyword>
<accession>A0A4U5JAA2</accession>
<comment type="caution">
    <text evidence="3">The sequence shown here is derived from an EMBL/GenBank/DDBJ whole genome shotgun (WGS) entry which is preliminary data.</text>
</comment>
<dbReference type="Proteomes" id="UP000308037">
    <property type="component" value="Unassembled WGS sequence"/>
</dbReference>
<dbReference type="InterPro" id="IPR037185">
    <property type="entry name" value="EmrE-like"/>
</dbReference>
<feature type="transmembrane region" description="Helical" evidence="1">
    <location>
        <begin position="69"/>
        <end position="87"/>
    </location>
</feature>
<keyword evidence="4" id="KW-1185">Reference proteome</keyword>
<organism evidence="3 4">
    <name type="scientific">Natronomonas salsuginis</name>
    <dbReference type="NCBI Taxonomy" id="2217661"/>
    <lineage>
        <taxon>Archaea</taxon>
        <taxon>Methanobacteriati</taxon>
        <taxon>Methanobacteriota</taxon>
        <taxon>Stenosarchaea group</taxon>
        <taxon>Halobacteria</taxon>
        <taxon>Halobacteriales</taxon>
        <taxon>Natronomonadaceae</taxon>
        <taxon>Natronomonas</taxon>
    </lineage>
</organism>
<dbReference type="RefSeq" id="WP_137277443.1">
    <property type="nucleotide sequence ID" value="NZ_QKNX01000007.1"/>
</dbReference>
<feature type="transmembrane region" description="Helical" evidence="1">
    <location>
        <begin position="99"/>
        <end position="118"/>
    </location>
</feature>
<proteinExistence type="predicted"/>
<dbReference type="PANTHER" id="PTHR22911">
    <property type="entry name" value="ACYL-MALONYL CONDENSING ENZYME-RELATED"/>
    <property type="match status" value="1"/>
</dbReference>
<feature type="transmembrane region" description="Helical" evidence="1">
    <location>
        <begin position="190"/>
        <end position="213"/>
    </location>
</feature>
<dbReference type="Gene3D" id="1.10.3730.20">
    <property type="match status" value="1"/>
</dbReference>
<protein>
    <submittedName>
        <fullName evidence="3">DMT family transporter</fullName>
    </submittedName>
</protein>
<feature type="domain" description="EamA" evidence="2">
    <location>
        <begin position="160"/>
        <end position="297"/>
    </location>
</feature>
<gene>
    <name evidence="3" type="ORF">DM868_13930</name>
</gene>
<reference evidence="3 4" key="1">
    <citation type="submission" date="2019-04" db="EMBL/GenBank/DDBJ databases">
        <title>Natronomonas sp. F20-122 a newhaloarchaeon isolated from a saline saltern of Isla Bacuta, Huelva, Spain.</title>
        <authorList>
            <person name="Duran-Viseras A."/>
            <person name="Sanchez-Porro C."/>
            <person name="Ventosa A."/>
        </authorList>
    </citation>
    <scope>NUCLEOTIDE SEQUENCE [LARGE SCALE GENOMIC DNA]</scope>
    <source>
        <strain evidence="3 4">F20-122</strain>
    </source>
</reference>
<feature type="domain" description="EamA" evidence="2">
    <location>
        <begin position="9"/>
        <end position="141"/>
    </location>
</feature>
<dbReference type="SUPFAM" id="SSF103481">
    <property type="entry name" value="Multidrug resistance efflux transporter EmrE"/>
    <property type="match status" value="2"/>
</dbReference>
<keyword evidence="1" id="KW-0812">Transmembrane</keyword>
<evidence type="ECO:0000256" key="1">
    <source>
        <dbReference type="SAM" id="Phobius"/>
    </source>
</evidence>
<evidence type="ECO:0000313" key="3">
    <source>
        <dbReference type="EMBL" id="TKR24698.1"/>
    </source>
</evidence>
<evidence type="ECO:0000259" key="2">
    <source>
        <dbReference type="Pfam" id="PF00892"/>
    </source>
</evidence>
<feature type="transmembrane region" description="Helical" evidence="1">
    <location>
        <begin position="40"/>
        <end position="63"/>
    </location>
</feature>
<dbReference type="GO" id="GO:0016020">
    <property type="term" value="C:membrane"/>
    <property type="evidence" value="ECO:0007669"/>
    <property type="project" value="InterPro"/>
</dbReference>
<dbReference type="EMBL" id="QKNX01000007">
    <property type="protein sequence ID" value="TKR24698.1"/>
    <property type="molecule type" value="Genomic_DNA"/>
</dbReference>
<feature type="transmembrane region" description="Helical" evidence="1">
    <location>
        <begin position="249"/>
        <end position="271"/>
    </location>
</feature>